<accession>I2GI79</accession>
<reference evidence="2 3" key="1">
    <citation type="journal article" date="2012" name="J. Bacteriol.">
        <title>Genome Sequence of the Filamentous Bacterium Fibrisoma limi BUZ 3T.</title>
        <authorList>
            <person name="Filippini M."/>
            <person name="Qi W."/>
            <person name="Jaenicke S."/>
            <person name="Goesmann A."/>
            <person name="Smits T.H."/>
            <person name="Bagheri H.C."/>
        </authorList>
    </citation>
    <scope>NUCLEOTIDE SEQUENCE [LARGE SCALE GENOMIC DNA]</scope>
    <source>
        <strain evidence="3">BUZ 3T</strain>
    </source>
</reference>
<dbReference type="STRING" id="1185876.BN8_02712"/>
<feature type="region of interest" description="Disordered" evidence="1">
    <location>
        <begin position="1"/>
        <end position="35"/>
    </location>
</feature>
<dbReference type="EMBL" id="CAIT01000006">
    <property type="protein sequence ID" value="CCH53604.1"/>
    <property type="molecule type" value="Genomic_DNA"/>
</dbReference>
<evidence type="ECO:0000313" key="3">
    <source>
        <dbReference type="Proteomes" id="UP000009309"/>
    </source>
</evidence>
<gene>
    <name evidence="2" type="ORF">BN8_02712</name>
</gene>
<name>I2GI79_9BACT</name>
<comment type="caution">
    <text evidence="2">The sequence shown here is derived from an EMBL/GenBank/DDBJ whole genome shotgun (WGS) entry which is preliminary data.</text>
</comment>
<dbReference type="AlphaFoldDB" id="I2GI79"/>
<evidence type="ECO:0000256" key="1">
    <source>
        <dbReference type="SAM" id="MobiDB-lite"/>
    </source>
</evidence>
<keyword evidence="3" id="KW-1185">Reference proteome</keyword>
<organism evidence="2 3">
    <name type="scientific">Fibrisoma limi BUZ 3</name>
    <dbReference type="NCBI Taxonomy" id="1185876"/>
    <lineage>
        <taxon>Bacteria</taxon>
        <taxon>Pseudomonadati</taxon>
        <taxon>Bacteroidota</taxon>
        <taxon>Cytophagia</taxon>
        <taxon>Cytophagales</taxon>
        <taxon>Spirosomataceae</taxon>
        <taxon>Fibrisoma</taxon>
    </lineage>
</organism>
<protein>
    <submittedName>
        <fullName evidence="2">Uncharacterized protein</fullName>
    </submittedName>
</protein>
<proteinExistence type="predicted"/>
<sequence>MILCSDYEEITSNSDLNNKPPTTNNKPPTNPANSV</sequence>
<evidence type="ECO:0000313" key="2">
    <source>
        <dbReference type="EMBL" id="CCH53604.1"/>
    </source>
</evidence>
<feature type="compositionally biased region" description="Low complexity" evidence="1">
    <location>
        <begin position="17"/>
        <end position="27"/>
    </location>
</feature>
<dbReference type="Proteomes" id="UP000009309">
    <property type="component" value="Unassembled WGS sequence"/>
</dbReference>